<dbReference type="EMBL" id="RQTU01000007">
    <property type="protein sequence ID" value="RRD76181.1"/>
    <property type="molecule type" value="Genomic_DNA"/>
</dbReference>
<dbReference type="EMBL" id="RTJF01000005">
    <property type="protein sequence ID" value="MJL92505.1"/>
    <property type="molecule type" value="Genomic_DNA"/>
</dbReference>
<name>A0A0A1A6U8_ECOLX</name>
<dbReference type="Proteomes" id="UP000514715">
    <property type="component" value="Chromosome"/>
</dbReference>
<evidence type="ECO:0000313" key="2">
    <source>
        <dbReference type="EMBL" id="HAJ0994361.1"/>
    </source>
</evidence>
<dbReference type="EMBL" id="DABGZR010000001">
    <property type="protein sequence ID" value="HAJ0994361.1"/>
    <property type="molecule type" value="Genomic_DNA"/>
</dbReference>
<evidence type="ECO:0000259" key="1">
    <source>
        <dbReference type="Pfam" id="PF24793"/>
    </source>
</evidence>
<evidence type="ECO:0000313" key="7">
    <source>
        <dbReference type="Proteomes" id="UP000271008"/>
    </source>
</evidence>
<gene>
    <name evidence="3" type="ORF">DNX30_06975</name>
    <name evidence="6" type="ORF">EIA08_10880</name>
    <name evidence="4" type="ORF">G5603_03630</name>
    <name evidence="2" type="ORF">HL601_01900</name>
    <name evidence="5" type="ORF">HVW04_22765</name>
</gene>
<evidence type="ECO:0000313" key="9">
    <source>
        <dbReference type="Proteomes" id="UP000514715"/>
    </source>
</evidence>
<evidence type="ECO:0000313" key="8">
    <source>
        <dbReference type="Proteomes" id="UP000472856"/>
    </source>
</evidence>
<protein>
    <recommendedName>
        <fullName evidence="1">Glucosamine inositolphosphorylceramide transferase 1 N-terminal domain-containing protein</fullName>
    </recommendedName>
</protein>
<evidence type="ECO:0000313" key="6">
    <source>
        <dbReference type="EMBL" id="RRD76181.1"/>
    </source>
</evidence>
<dbReference type="PANTHER" id="PTHR48261">
    <property type="entry name" value="ACETYLGLUCOSAMINYLTRANSFERASE"/>
    <property type="match status" value="1"/>
</dbReference>
<feature type="domain" description="Glucosamine inositolphosphorylceramide transferase 1 N-terminal" evidence="1">
    <location>
        <begin position="42"/>
        <end position="233"/>
    </location>
</feature>
<dbReference type="RefSeq" id="WP_022645960.1">
    <property type="nucleotide sequence ID" value="NZ_BFHR01000041.1"/>
</dbReference>
<dbReference type="InterPro" id="IPR023296">
    <property type="entry name" value="Glyco_hydro_beta-prop_sf"/>
</dbReference>
<evidence type="ECO:0000313" key="3">
    <source>
        <dbReference type="EMBL" id="MJL92505.1"/>
    </source>
</evidence>
<organism evidence="6 7">
    <name type="scientific">Escherichia coli</name>
    <dbReference type="NCBI Taxonomy" id="562"/>
    <lineage>
        <taxon>Bacteria</taxon>
        <taxon>Pseudomonadati</taxon>
        <taxon>Pseudomonadota</taxon>
        <taxon>Gammaproteobacteria</taxon>
        <taxon>Enterobacterales</taxon>
        <taxon>Enterobacteriaceae</taxon>
        <taxon>Escherichia</taxon>
    </lineage>
</organism>
<dbReference type="Proteomes" id="UP000472856">
    <property type="component" value="Unassembled WGS sequence"/>
</dbReference>
<dbReference type="Pfam" id="PF24793">
    <property type="entry name" value="GINT1_N"/>
    <property type="match status" value="1"/>
</dbReference>
<dbReference type="Proteomes" id="UP000271008">
    <property type="component" value="Unassembled WGS sequence"/>
</dbReference>
<dbReference type="EMBL" id="JAAJRI010000002">
    <property type="protein sequence ID" value="NGE87283.1"/>
    <property type="molecule type" value="Genomic_DNA"/>
</dbReference>
<reference evidence="6 7" key="3">
    <citation type="submission" date="2018-11" db="EMBL/GenBank/DDBJ databases">
        <title>Enterobacteriaceae from Patient.</title>
        <authorList>
            <person name="Shen C."/>
            <person name="Yang Y."/>
            <person name="Tian G."/>
        </authorList>
    </citation>
    <scope>NUCLEOTIDE SEQUENCE [LARGE SCALE GENOMIC DNA]</scope>
    <source>
        <strain evidence="6 7">GBGD28</strain>
    </source>
</reference>
<dbReference type="InterPro" id="IPR056442">
    <property type="entry name" value="GINT1_N"/>
</dbReference>
<dbReference type="AlphaFoldDB" id="A0A0A1A6U8"/>
<accession>A0A0A1A6U8</accession>
<dbReference type="SUPFAM" id="SSF75005">
    <property type="entry name" value="Arabinanase/levansucrase/invertase"/>
    <property type="match status" value="1"/>
</dbReference>
<evidence type="ECO:0000313" key="4">
    <source>
        <dbReference type="EMBL" id="NGE87283.1"/>
    </source>
</evidence>
<proteinExistence type="predicted"/>
<dbReference type="Proteomes" id="UP000885382">
    <property type="component" value="Unassembled WGS sequence"/>
</dbReference>
<dbReference type="PANTHER" id="PTHR48261:SF2">
    <property type="entry name" value="ACETYLGLUCOSAMINYLTRANSFERASE"/>
    <property type="match status" value="1"/>
</dbReference>
<reference evidence="2" key="4">
    <citation type="submission" date="2019-09" db="EMBL/GenBank/DDBJ databases">
        <authorList>
            <consortium name="NCBI Pathogen Detection Project"/>
        </authorList>
    </citation>
    <scope>NUCLEOTIDE SEQUENCE</scope>
    <source>
        <strain evidence="2">EC00605</strain>
    </source>
</reference>
<reference evidence="4 8" key="5">
    <citation type="submission" date="2020-02" db="EMBL/GenBank/DDBJ databases">
        <title>WGS of Carbapenem-Resistant Enterobacteriaceae.</title>
        <authorList>
            <person name="Tokajian S."/>
            <person name="El Chaar M."/>
            <person name="El Khoury M."/>
        </authorList>
    </citation>
    <scope>NUCLEOTIDE SEQUENCE [LARGE SCALE GENOMIC DNA]</scope>
    <source>
        <strain evidence="4 8">ECM_75</strain>
    </source>
</reference>
<sequence length="300" mass="34230">MNCYTTDLWQIGIVQAPIQHIVASGSLDGFRIKWITPDKSLTFLADPFGLWKKGVLYLFAESYDYRTRRGDIIAYKLNADLDVIEQRTVLQEPWHLSYPFVFEADNEIWMLPEGYKSGTLTLYRAIEFPWRWEKVPDFSFPCAAIDATPFYAQGKWWMFYTPPLPKAARTDTLMLAHAPHFMGPWENVLQTAAHRNKSGARMGGTPFDHDGQIFLPTQDCSRTYGGALQMLTLDPQRLLTPEFAASVRLEVPASAAPFIAGMHTLSGVGDVTFIDAKRHLKGSPQRLWVDLQRRIQKWIS</sequence>
<dbReference type="InterPro" id="IPR004263">
    <property type="entry name" value="Exostosin"/>
</dbReference>
<reference evidence="5 9" key="6">
    <citation type="submission" date="2020-06" db="EMBL/GenBank/DDBJ databases">
        <title>REHAB project genomes.</title>
        <authorList>
            <person name="Shaw L.P."/>
        </authorList>
    </citation>
    <scope>NUCLEOTIDE SEQUENCE [LARGE SCALE GENOMIC DNA]</scope>
    <source>
        <strain evidence="5 9">RHB07-C04</strain>
    </source>
</reference>
<reference evidence="2" key="1">
    <citation type="journal article" date="2018" name="Genome Biol.">
        <title>SKESA: strategic k-mer extension for scrupulous assemblies.</title>
        <authorList>
            <person name="Souvorov A."/>
            <person name="Agarwala R."/>
            <person name="Lipman D.J."/>
        </authorList>
    </citation>
    <scope>NUCLEOTIDE SEQUENCE [LARGE SCALE GENOMIC DNA]</scope>
    <source>
        <strain evidence="2">EC00605</strain>
    </source>
</reference>
<reference evidence="3" key="2">
    <citation type="submission" date="2018-06" db="EMBL/GenBank/DDBJ databases">
        <authorList>
            <person name="Ashton P.M."/>
            <person name="Dallman T."/>
            <person name="Nair S."/>
            <person name="De Pinna E."/>
            <person name="Peters T."/>
            <person name="Grant K."/>
        </authorList>
    </citation>
    <scope>NUCLEOTIDE SEQUENCE [LARGE SCALE GENOMIC DNA]</scope>
    <source>
        <strain evidence="3">462023</strain>
    </source>
</reference>
<evidence type="ECO:0000313" key="5">
    <source>
        <dbReference type="EMBL" id="QMP47510.1"/>
    </source>
</evidence>
<dbReference type="GO" id="GO:0016757">
    <property type="term" value="F:glycosyltransferase activity"/>
    <property type="evidence" value="ECO:0007669"/>
    <property type="project" value="InterPro"/>
</dbReference>
<dbReference type="Gene3D" id="2.115.10.20">
    <property type="entry name" value="Glycosyl hydrolase domain, family 43"/>
    <property type="match status" value="1"/>
</dbReference>
<dbReference type="EMBL" id="CP057975">
    <property type="protein sequence ID" value="QMP47510.1"/>
    <property type="molecule type" value="Genomic_DNA"/>
</dbReference>